<evidence type="ECO:0000256" key="1">
    <source>
        <dbReference type="SAM" id="Phobius"/>
    </source>
</evidence>
<organism evidence="2 3">
    <name type="scientific">Streptomyces clavifer</name>
    <dbReference type="NCBI Taxonomy" id="68188"/>
    <lineage>
        <taxon>Bacteria</taxon>
        <taxon>Bacillati</taxon>
        <taxon>Actinomycetota</taxon>
        <taxon>Actinomycetes</taxon>
        <taxon>Kitasatosporales</taxon>
        <taxon>Streptomycetaceae</taxon>
        <taxon>Streptomyces</taxon>
    </lineage>
</organism>
<proteinExistence type="predicted"/>
<evidence type="ECO:0008006" key="4">
    <source>
        <dbReference type="Google" id="ProtNLM"/>
    </source>
</evidence>
<feature type="transmembrane region" description="Helical" evidence="1">
    <location>
        <begin position="217"/>
        <end position="237"/>
    </location>
</feature>
<evidence type="ECO:0000313" key="2">
    <source>
        <dbReference type="EMBL" id="MBP2362367.1"/>
    </source>
</evidence>
<feature type="transmembrane region" description="Helical" evidence="1">
    <location>
        <begin position="147"/>
        <end position="166"/>
    </location>
</feature>
<protein>
    <recommendedName>
        <fullName evidence="4">Integral membrane protein</fullName>
    </recommendedName>
</protein>
<evidence type="ECO:0000313" key="3">
    <source>
        <dbReference type="Proteomes" id="UP001519311"/>
    </source>
</evidence>
<reference evidence="2 3" key="1">
    <citation type="submission" date="2021-03" db="EMBL/GenBank/DDBJ databases">
        <title>Sequencing the genomes of 1000 actinobacteria strains.</title>
        <authorList>
            <person name="Klenk H.-P."/>
        </authorList>
    </citation>
    <scope>NUCLEOTIDE SEQUENCE [LARGE SCALE GENOMIC DNA]</scope>
    <source>
        <strain evidence="2 3">DSM 40843</strain>
    </source>
</reference>
<sequence length="320" mass="33673">MSSWRTWHRPLVVFSASMAVMAVVGALGLLVDDRVVAGAPIWAKPFKFAVSFVPYTLTLAWMLTLLTRGRRAGWWAGTVVALACLGEMVLITGQVVRGKRSHFNYETPFDAMLYNAMAVTVVVLWAGTLAIAVLLLRSRIADRASAWAVRSGVLIALVGAGVGFLMSQPSAQQRAAGDLDGADVIGAHSVGVPDGGPSMPLTGWSTTGGDLRIPHFIGMHALQALPLFLLALILLAPRTDRLRDPRVRLRLVLVASGAYAAVVALVAWQALRGQPLVHPDGATLTAAALILAATAAGAFAALRPATSLTAADAFDKEPVS</sequence>
<comment type="caution">
    <text evidence="2">The sequence shown here is derived from an EMBL/GenBank/DDBJ whole genome shotgun (WGS) entry which is preliminary data.</text>
</comment>
<dbReference type="EMBL" id="JAGINS010000001">
    <property type="protein sequence ID" value="MBP2362367.1"/>
    <property type="molecule type" value="Genomic_DNA"/>
</dbReference>
<feature type="transmembrane region" description="Helical" evidence="1">
    <location>
        <begin position="12"/>
        <end position="31"/>
    </location>
</feature>
<dbReference type="Proteomes" id="UP001519311">
    <property type="component" value="Unassembled WGS sequence"/>
</dbReference>
<keyword evidence="1" id="KW-1133">Transmembrane helix</keyword>
<feature type="transmembrane region" description="Helical" evidence="1">
    <location>
        <begin position="73"/>
        <end position="92"/>
    </location>
</feature>
<keyword evidence="3" id="KW-1185">Reference proteome</keyword>
<accession>A0ABS4VEM9</accession>
<keyword evidence="1" id="KW-0472">Membrane</keyword>
<dbReference type="RefSeq" id="WP_056786584.1">
    <property type="nucleotide sequence ID" value="NZ_BMWJ01000006.1"/>
</dbReference>
<feature type="transmembrane region" description="Helical" evidence="1">
    <location>
        <begin position="112"/>
        <end position="135"/>
    </location>
</feature>
<feature type="transmembrane region" description="Helical" evidence="1">
    <location>
        <begin position="46"/>
        <end position="66"/>
    </location>
</feature>
<feature type="transmembrane region" description="Helical" evidence="1">
    <location>
        <begin position="249"/>
        <end position="271"/>
    </location>
</feature>
<feature type="transmembrane region" description="Helical" evidence="1">
    <location>
        <begin position="283"/>
        <end position="302"/>
    </location>
</feature>
<gene>
    <name evidence="2" type="ORF">JOF59_004767</name>
</gene>
<keyword evidence="1" id="KW-0812">Transmembrane</keyword>
<name>A0ABS4VEM9_9ACTN</name>